<gene>
    <name evidence="2" type="ORF">B6D57_02520</name>
</gene>
<dbReference type="InterPro" id="IPR016181">
    <property type="entry name" value="Acyl_CoA_acyltransferase"/>
</dbReference>
<evidence type="ECO:0008006" key="4">
    <source>
        <dbReference type="Google" id="ProtNLM"/>
    </source>
</evidence>
<evidence type="ECO:0000313" key="2">
    <source>
        <dbReference type="EMBL" id="OQX90616.1"/>
    </source>
</evidence>
<proteinExistence type="predicted"/>
<comment type="caution">
    <text evidence="2">The sequence shown here is derived from an EMBL/GenBank/DDBJ whole genome shotgun (WGS) entry which is preliminary data.</text>
</comment>
<dbReference type="SUPFAM" id="SSF55729">
    <property type="entry name" value="Acyl-CoA N-acyltransferases (Nat)"/>
    <property type="match status" value="1"/>
</dbReference>
<keyword evidence="1" id="KW-0472">Membrane</keyword>
<evidence type="ECO:0000256" key="1">
    <source>
        <dbReference type="SAM" id="Phobius"/>
    </source>
</evidence>
<dbReference type="Gene3D" id="3.40.630.30">
    <property type="match status" value="1"/>
</dbReference>
<feature type="transmembrane region" description="Helical" evidence="1">
    <location>
        <begin position="78"/>
        <end position="100"/>
    </location>
</feature>
<organism evidence="2 3">
    <name type="scientific">Candidatus Coatesbacteria bacterium 4484_99</name>
    <dbReference type="NCBI Taxonomy" id="1970774"/>
    <lineage>
        <taxon>Bacteria</taxon>
        <taxon>Candidatus Coatesiibacteriota</taxon>
    </lineage>
</organism>
<reference evidence="3" key="1">
    <citation type="submission" date="2017-03" db="EMBL/GenBank/DDBJ databases">
        <title>Novel pathways for hydrocarbon cycling and metabolic interdependencies in hydrothermal sediment communities.</title>
        <authorList>
            <person name="Dombrowski N."/>
            <person name="Seitz K."/>
            <person name="Teske A."/>
            <person name="Baker B."/>
        </authorList>
    </citation>
    <scope>NUCLEOTIDE SEQUENCE [LARGE SCALE GENOMIC DNA]</scope>
</reference>
<protein>
    <recommendedName>
        <fullName evidence="4">N-acetyltransferase domain-containing protein</fullName>
    </recommendedName>
</protein>
<evidence type="ECO:0000313" key="3">
    <source>
        <dbReference type="Proteomes" id="UP000192611"/>
    </source>
</evidence>
<sequence length="155" mass="17816">MGPKIPYIILYCIIFSPDAIAMILFKFMQIISQVMKRGLFIGLFRWFYDLIGAFFFFSKKRDISSPLYTEIISAPASLTSVAVAPSAQLGTGLSLIEAFLDRACKLRVKSVLTSTDIWNRGAKRTFVNAGFTFHNRRREFNRYVDIYIYRCPDNI</sequence>
<dbReference type="AlphaFoldDB" id="A0A1W9S1K8"/>
<feature type="transmembrane region" description="Helical" evidence="1">
    <location>
        <begin position="39"/>
        <end position="58"/>
    </location>
</feature>
<accession>A0A1W9S1K8</accession>
<keyword evidence="1" id="KW-0812">Transmembrane</keyword>
<keyword evidence="1" id="KW-1133">Transmembrane helix</keyword>
<dbReference type="Proteomes" id="UP000192611">
    <property type="component" value="Unassembled WGS sequence"/>
</dbReference>
<name>A0A1W9S1K8_9BACT</name>
<feature type="transmembrane region" description="Helical" evidence="1">
    <location>
        <begin position="6"/>
        <end position="27"/>
    </location>
</feature>
<dbReference type="EMBL" id="NATQ01000039">
    <property type="protein sequence ID" value="OQX90616.1"/>
    <property type="molecule type" value="Genomic_DNA"/>
</dbReference>